<organism evidence="1 2">
    <name type="scientific">Pseudonocardia cypriaca</name>
    <dbReference type="NCBI Taxonomy" id="882449"/>
    <lineage>
        <taxon>Bacteria</taxon>
        <taxon>Bacillati</taxon>
        <taxon>Actinomycetota</taxon>
        <taxon>Actinomycetes</taxon>
        <taxon>Pseudonocardiales</taxon>
        <taxon>Pseudonocardiaceae</taxon>
        <taxon>Pseudonocardia</taxon>
    </lineage>
</organism>
<name>A0A543GIW5_9PSEU</name>
<evidence type="ECO:0000313" key="2">
    <source>
        <dbReference type="Proteomes" id="UP000319818"/>
    </source>
</evidence>
<proteinExistence type="predicted"/>
<sequence length="135" mass="14143">MGTAAQAEHSTGRRSGVRIISVQPDRDHAFIEVIGECSHEAVAELRRRVDGLLIGGARFVLVDLTGAGEVAPTTSSALAAAGRQLTRREGWLRTVGHDSSSSAARYGASLPDLFTMYQAATRNGTGRVAGAGVPR</sequence>
<reference evidence="1 2" key="1">
    <citation type="submission" date="2019-06" db="EMBL/GenBank/DDBJ databases">
        <title>Sequencing the genomes of 1000 actinobacteria strains.</title>
        <authorList>
            <person name="Klenk H.-P."/>
        </authorList>
    </citation>
    <scope>NUCLEOTIDE SEQUENCE [LARGE SCALE GENOMIC DNA]</scope>
    <source>
        <strain evidence="1 2">DSM 45511</strain>
    </source>
</reference>
<comment type="caution">
    <text evidence="1">The sequence shown here is derived from an EMBL/GenBank/DDBJ whole genome shotgun (WGS) entry which is preliminary data.</text>
</comment>
<dbReference type="AlphaFoldDB" id="A0A543GIW5"/>
<dbReference type="Gene3D" id="3.30.750.24">
    <property type="entry name" value="STAS domain"/>
    <property type="match status" value="1"/>
</dbReference>
<keyword evidence="2" id="KW-1185">Reference proteome</keyword>
<dbReference type="EMBL" id="VFPH01000001">
    <property type="protein sequence ID" value="TQM46019.1"/>
    <property type="molecule type" value="Genomic_DNA"/>
</dbReference>
<dbReference type="InterPro" id="IPR036513">
    <property type="entry name" value="STAS_dom_sf"/>
</dbReference>
<dbReference type="RefSeq" id="WP_142102011.1">
    <property type="nucleotide sequence ID" value="NZ_VFPH01000001.1"/>
</dbReference>
<protein>
    <recommendedName>
        <fullName evidence="3">STAS domain-containing protein</fullName>
    </recommendedName>
</protein>
<evidence type="ECO:0000313" key="1">
    <source>
        <dbReference type="EMBL" id="TQM46019.1"/>
    </source>
</evidence>
<dbReference type="OrthoDB" id="3581432at2"/>
<dbReference type="Proteomes" id="UP000319818">
    <property type="component" value="Unassembled WGS sequence"/>
</dbReference>
<evidence type="ECO:0008006" key="3">
    <source>
        <dbReference type="Google" id="ProtNLM"/>
    </source>
</evidence>
<accession>A0A543GIW5</accession>
<gene>
    <name evidence="1" type="ORF">FB388_3423</name>
</gene>